<gene>
    <name evidence="3" type="ORF">MSPICULIGERA_LOCUS1686</name>
</gene>
<reference evidence="3" key="1">
    <citation type="submission" date="2023-06" db="EMBL/GenBank/DDBJ databases">
        <authorList>
            <person name="Delattre M."/>
        </authorList>
    </citation>
    <scope>NUCLEOTIDE SEQUENCE</scope>
    <source>
        <strain evidence="3">AF72</strain>
    </source>
</reference>
<evidence type="ECO:0000256" key="2">
    <source>
        <dbReference type="SAM" id="MobiDB-lite"/>
    </source>
</evidence>
<sequence>MQLSDEVSQLCKERTEILGQTLAHVDEIGHSFEDMNRWLDEVERDLAGQPSVTTATPSHELAKQQQHNLELSAVIAAQTPLVERFEYNVNSLAELVGPADVQALRQIYDQIVGRYNDVKNQVKSRGEAIDSILDATEAFGDRLDVFLATLEGAAESLRQPAAVSADPGLLQNRIAENEALLDSLREKEAALDAMKERANELLARAQPGDAAASEVAAKIQALEQLWGEIGRGAEMRGAFLNDALAKAHQFWAELDDCQKAIDDLKEAQAELTAKRPEYEAVRRRGQSVCDHAPKAERRELEGRSDGLKKEWERLDKMSKERLRKAEEAVLESGAFEDAIADLEAWCDAELLDAETDLAMDGAKVHGDVETIEAAADARAEALRKAMEQAEDFDAKAHGLLAWMDGLDDRLKAAGKEPNLDKAIPAAQAVLDELKAEEARKEVVLARDEWKRVWLTIRWAQNALDEAKEMLEEMKRLEGWEWEDWKERYCDWNDHAKGRVTDLFRRIDRPATGNHAKMSPYKIERIAEGRYRFGDTQIKHSEPQFAVPGPIIKIREKTERNMPMFPGQHRPGGSAHSSNSRLRTPKSDVSLGDSHDWQRMA</sequence>
<evidence type="ECO:0000313" key="4">
    <source>
        <dbReference type="Proteomes" id="UP001177023"/>
    </source>
</evidence>
<dbReference type="Proteomes" id="UP001177023">
    <property type="component" value="Unassembled WGS sequence"/>
</dbReference>
<name>A0AA36C5Z2_9BILA</name>
<accession>A0AA36C5Z2</accession>
<dbReference type="PANTHER" id="PTHR11915">
    <property type="entry name" value="SPECTRIN/FILAMIN RELATED CYTOSKELETAL PROTEIN"/>
    <property type="match status" value="1"/>
</dbReference>
<dbReference type="Gene3D" id="1.20.58.60">
    <property type="match status" value="3"/>
</dbReference>
<dbReference type="AlphaFoldDB" id="A0AA36C5Z2"/>
<evidence type="ECO:0000256" key="1">
    <source>
        <dbReference type="SAM" id="Coils"/>
    </source>
</evidence>
<feature type="region of interest" description="Disordered" evidence="2">
    <location>
        <begin position="561"/>
        <end position="600"/>
    </location>
</feature>
<organism evidence="3 4">
    <name type="scientific">Mesorhabditis spiculigera</name>
    <dbReference type="NCBI Taxonomy" id="96644"/>
    <lineage>
        <taxon>Eukaryota</taxon>
        <taxon>Metazoa</taxon>
        <taxon>Ecdysozoa</taxon>
        <taxon>Nematoda</taxon>
        <taxon>Chromadorea</taxon>
        <taxon>Rhabditida</taxon>
        <taxon>Rhabditina</taxon>
        <taxon>Rhabditomorpha</taxon>
        <taxon>Rhabditoidea</taxon>
        <taxon>Rhabditidae</taxon>
        <taxon>Mesorhabditinae</taxon>
        <taxon>Mesorhabditis</taxon>
    </lineage>
</organism>
<dbReference type="CDD" id="cd00176">
    <property type="entry name" value="SPEC"/>
    <property type="match status" value="1"/>
</dbReference>
<keyword evidence="4" id="KW-1185">Reference proteome</keyword>
<dbReference type="InterPro" id="IPR018159">
    <property type="entry name" value="Spectrin/alpha-actinin"/>
</dbReference>
<dbReference type="SMART" id="SM00150">
    <property type="entry name" value="SPEC"/>
    <property type="match status" value="3"/>
</dbReference>
<evidence type="ECO:0000313" key="3">
    <source>
        <dbReference type="EMBL" id="CAJ0560941.1"/>
    </source>
</evidence>
<comment type="caution">
    <text evidence="3">The sequence shown here is derived from an EMBL/GenBank/DDBJ whole genome shotgun (WGS) entry which is preliminary data.</text>
</comment>
<evidence type="ECO:0008006" key="5">
    <source>
        <dbReference type="Google" id="ProtNLM"/>
    </source>
</evidence>
<protein>
    <recommendedName>
        <fullName evidence="5">Dystrophin</fullName>
    </recommendedName>
</protein>
<dbReference type="SUPFAM" id="SSF46966">
    <property type="entry name" value="Spectrin repeat"/>
    <property type="match status" value="2"/>
</dbReference>
<feature type="coiled-coil region" evidence="1">
    <location>
        <begin position="177"/>
        <end position="204"/>
    </location>
</feature>
<feature type="non-terminal residue" evidence="3">
    <location>
        <position position="600"/>
    </location>
</feature>
<dbReference type="EMBL" id="CATQJA010000513">
    <property type="protein sequence ID" value="CAJ0560941.1"/>
    <property type="molecule type" value="Genomic_DNA"/>
</dbReference>
<proteinExistence type="predicted"/>
<keyword evidence="1" id="KW-0175">Coiled coil</keyword>